<proteinExistence type="predicted"/>
<reference evidence="2 3" key="1">
    <citation type="submission" date="2017-02" db="EMBL/GenBank/DDBJ databases">
        <title>Genomes of Trichoderma spp. with biocontrol activity.</title>
        <authorList>
            <person name="Gardiner D."/>
            <person name="Kazan K."/>
            <person name="Vos C."/>
            <person name="Harvey P."/>
        </authorList>
    </citation>
    <scope>NUCLEOTIDE SEQUENCE [LARGE SCALE GENOMIC DNA]</scope>
    <source>
        <strain evidence="2 3">Tr1</strain>
    </source>
</reference>
<dbReference type="EMBL" id="MTYI01000090">
    <property type="protein sequence ID" value="PNP52902.1"/>
    <property type="molecule type" value="Genomic_DNA"/>
</dbReference>
<evidence type="ECO:0000313" key="3">
    <source>
        <dbReference type="Proteomes" id="UP000236290"/>
    </source>
</evidence>
<dbReference type="InterPro" id="IPR000719">
    <property type="entry name" value="Prot_kinase_dom"/>
</dbReference>
<dbReference type="PANTHER" id="PTHR44167:SF24">
    <property type="entry name" value="SERINE_THREONINE-PROTEIN KINASE CHK2"/>
    <property type="match status" value="1"/>
</dbReference>
<dbReference type="Gene3D" id="1.10.510.10">
    <property type="entry name" value="Transferase(Phosphotransferase) domain 1"/>
    <property type="match status" value="1"/>
</dbReference>
<dbReference type="GO" id="GO:0005524">
    <property type="term" value="F:ATP binding"/>
    <property type="evidence" value="ECO:0007669"/>
    <property type="project" value="InterPro"/>
</dbReference>
<gene>
    <name evidence="2" type="ORF">THARTR1_06743</name>
</gene>
<dbReference type="PANTHER" id="PTHR44167">
    <property type="entry name" value="OVARIAN-SPECIFIC SERINE/THREONINE-PROTEIN KINASE LOK-RELATED"/>
    <property type="match status" value="1"/>
</dbReference>
<sequence length="164" mass="18407">MSSALSYLSSHGMVHNDIKPANIAYSPQRGAVLFDFGVACSIDESARGGTPWYLPPEFIRNKARGLPGDIWAMGITMLYVLQKINMPEKIAKGWNIWELPPDAAEEGSAKAQMRNWLKFIVEKRTELDQEDRAEGAVFQMLRGKPELRAVAEDIEEALRVTKED</sequence>
<evidence type="ECO:0000259" key="1">
    <source>
        <dbReference type="PROSITE" id="PS50011"/>
    </source>
</evidence>
<dbReference type="GO" id="GO:0005634">
    <property type="term" value="C:nucleus"/>
    <property type="evidence" value="ECO:0007669"/>
    <property type="project" value="TreeGrafter"/>
</dbReference>
<organism evidence="2 3">
    <name type="scientific">Trichoderma harzianum</name>
    <name type="common">Hypocrea lixii</name>
    <dbReference type="NCBI Taxonomy" id="5544"/>
    <lineage>
        <taxon>Eukaryota</taxon>
        <taxon>Fungi</taxon>
        <taxon>Dikarya</taxon>
        <taxon>Ascomycota</taxon>
        <taxon>Pezizomycotina</taxon>
        <taxon>Sordariomycetes</taxon>
        <taxon>Hypocreomycetidae</taxon>
        <taxon>Hypocreales</taxon>
        <taxon>Hypocreaceae</taxon>
        <taxon>Trichoderma</taxon>
    </lineage>
</organism>
<comment type="caution">
    <text evidence="2">The sequence shown here is derived from an EMBL/GenBank/DDBJ whole genome shotgun (WGS) entry which is preliminary data.</text>
</comment>
<dbReference type="InterPro" id="IPR011009">
    <property type="entry name" value="Kinase-like_dom_sf"/>
</dbReference>
<dbReference type="SUPFAM" id="SSF56112">
    <property type="entry name" value="Protein kinase-like (PK-like)"/>
    <property type="match status" value="1"/>
</dbReference>
<dbReference type="AlphaFoldDB" id="A0A2K0U540"/>
<name>A0A2K0U540_TRIHA</name>
<dbReference type="GO" id="GO:0004674">
    <property type="term" value="F:protein serine/threonine kinase activity"/>
    <property type="evidence" value="ECO:0007669"/>
    <property type="project" value="TreeGrafter"/>
</dbReference>
<dbReference type="OrthoDB" id="1668230at2759"/>
<evidence type="ECO:0000313" key="2">
    <source>
        <dbReference type="EMBL" id="PNP52902.1"/>
    </source>
</evidence>
<feature type="domain" description="Protein kinase" evidence="1">
    <location>
        <begin position="1"/>
        <end position="158"/>
    </location>
</feature>
<dbReference type="GO" id="GO:0044773">
    <property type="term" value="P:mitotic DNA damage checkpoint signaling"/>
    <property type="evidence" value="ECO:0007669"/>
    <property type="project" value="TreeGrafter"/>
</dbReference>
<protein>
    <recommendedName>
        <fullName evidence="1">Protein kinase domain-containing protein</fullName>
    </recommendedName>
</protein>
<dbReference type="Pfam" id="PF00069">
    <property type="entry name" value="Pkinase"/>
    <property type="match status" value="1"/>
</dbReference>
<dbReference type="PROSITE" id="PS50011">
    <property type="entry name" value="PROTEIN_KINASE_DOM"/>
    <property type="match status" value="1"/>
</dbReference>
<dbReference type="Proteomes" id="UP000236290">
    <property type="component" value="Unassembled WGS sequence"/>
</dbReference>
<accession>A0A2K0U540</accession>